<keyword evidence="2" id="KW-1185">Reference proteome</keyword>
<proteinExistence type="predicted"/>
<reference evidence="1 2" key="1">
    <citation type="journal article" date="2022" name="Genome Biol. Evol.">
        <title>The Spruce Budworm Genome: Reconstructing the Evolutionary History of Antifreeze Proteins.</title>
        <authorList>
            <person name="Beliveau C."/>
            <person name="Gagne P."/>
            <person name="Picq S."/>
            <person name="Vernygora O."/>
            <person name="Keeling C.I."/>
            <person name="Pinkney K."/>
            <person name="Doucet D."/>
            <person name="Wen F."/>
            <person name="Johnston J.S."/>
            <person name="Maaroufi H."/>
            <person name="Boyle B."/>
            <person name="Laroche J."/>
            <person name="Dewar K."/>
            <person name="Juretic N."/>
            <person name="Blackburn G."/>
            <person name="Nisole A."/>
            <person name="Brunet B."/>
            <person name="Brandao M."/>
            <person name="Lumley L."/>
            <person name="Duan J."/>
            <person name="Quan G."/>
            <person name="Lucarotti C.J."/>
            <person name="Roe A.D."/>
            <person name="Sperling F.A.H."/>
            <person name="Levesque R.C."/>
            <person name="Cusson M."/>
        </authorList>
    </citation>
    <scope>NUCLEOTIDE SEQUENCE [LARGE SCALE GENOMIC DNA]</scope>
    <source>
        <strain evidence="1">Glfc:IPQL:Cfum</strain>
    </source>
</reference>
<evidence type="ECO:0000313" key="2">
    <source>
        <dbReference type="Proteomes" id="UP001064048"/>
    </source>
</evidence>
<accession>A0ACC0L0K9</accession>
<organism evidence="1 2">
    <name type="scientific">Choristoneura fumiferana</name>
    <name type="common">Spruce budworm moth</name>
    <name type="synonym">Archips fumiferana</name>
    <dbReference type="NCBI Taxonomy" id="7141"/>
    <lineage>
        <taxon>Eukaryota</taxon>
        <taxon>Metazoa</taxon>
        <taxon>Ecdysozoa</taxon>
        <taxon>Arthropoda</taxon>
        <taxon>Hexapoda</taxon>
        <taxon>Insecta</taxon>
        <taxon>Pterygota</taxon>
        <taxon>Neoptera</taxon>
        <taxon>Endopterygota</taxon>
        <taxon>Lepidoptera</taxon>
        <taxon>Glossata</taxon>
        <taxon>Ditrysia</taxon>
        <taxon>Tortricoidea</taxon>
        <taxon>Tortricidae</taxon>
        <taxon>Tortricinae</taxon>
        <taxon>Choristoneura</taxon>
    </lineage>
</organism>
<dbReference type="Proteomes" id="UP001064048">
    <property type="component" value="Chromosome 9"/>
</dbReference>
<sequence>MQQARARGVATAQQPASTIARTSAGNVGTPVQSPAAAGTLGGLGGLGAGPAAPPPAAASPARRAGPAVVPAPTAQPLQTPSQQQPPTTQPNLMQNSGWAANNGGALGLATPWCPAPSPPARETPRSPGTRDPCDPGGAPPRLRPTATA</sequence>
<gene>
    <name evidence="1" type="ORF">MSG28_005687</name>
</gene>
<evidence type="ECO:0000313" key="1">
    <source>
        <dbReference type="EMBL" id="KAI8442047.1"/>
    </source>
</evidence>
<name>A0ACC0L0K9_CHOFU</name>
<protein>
    <submittedName>
        <fullName evidence="1">Uncharacterized protein</fullName>
    </submittedName>
</protein>
<dbReference type="EMBL" id="CM046109">
    <property type="protein sequence ID" value="KAI8442047.1"/>
    <property type="molecule type" value="Genomic_DNA"/>
</dbReference>
<comment type="caution">
    <text evidence="1">The sequence shown here is derived from an EMBL/GenBank/DDBJ whole genome shotgun (WGS) entry which is preliminary data.</text>
</comment>